<sequence length="291" mass="33069">MSINRLIILLLIIMIALSGCSNVESNNSLENESAKNVERKSPVKEMKEDIEGPSKQNKSIVDTSGWFKVRGPVHIPILMYHSISTGNNSLYVPKDQFREQMTWLKDNGYYTLSPEEAYDVLTQGKKPRKKIILVTFDDGYLDNFTNAYPILRKYGMKATIFMIGRSIDKQNHLTKQQMKEMSQHGISIESHTINHLQLSQLPAEQQRNEMVQSKALYNKMLNQNTILLCYPFGSYNNETLKLAKETGYKMAVTTEPGAASRDQGLYALHRIRISPGMSIQGFGRIVDNANQ</sequence>
<keyword evidence="2" id="KW-0732">Signal</keyword>
<dbReference type="Pfam" id="PF01522">
    <property type="entry name" value="Polysacc_deac_1"/>
    <property type="match status" value="1"/>
</dbReference>
<feature type="domain" description="NodB homology" evidence="4">
    <location>
        <begin position="130"/>
        <end position="291"/>
    </location>
</feature>
<dbReference type="CDD" id="cd10918">
    <property type="entry name" value="CE4_NodB_like_5s_6s"/>
    <property type="match status" value="1"/>
</dbReference>
<dbReference type="EMBL" id="JBHTCO010000035">
    <property type="protein sequence ID" value="MFC7394627.1"/>
    <property type="molecule type" value="Genomic_DNA"/>
</dbReference>
<evidence type="ECO:0000313" key="5">
    <source>
        <dbReference type="EMBL" id="MFC7394627.1"/>
    </source>
</evidence>
<comment type="subcellular location">
    <subcellularLocation>
        <location evidence="1">Secreted</location>
    </subcellularLocation>
</comment>
<keyword evidence="5" id="KW-0378">Hydrolase</keyword>
<accession>A0ABW2Q0W4</accession>
<dbReference type="PROSITE" id="PS51677">
    <property type="entry name" value="NODB"/>
    <property type="match status" value="1"/>
</dbReference>
<dbReference type="PROSITE" id="PS51257">
    <property type="entry name" value="PROKAR_LIPOPROTEIN"/>
    <property type="match status" value="1"/>
</dbReference>
<evidence type="ECO:0000256" key="1">
    <source>
        <dbReference type="ARBA" id="ARBA00004613"/>
    </source>
</evidence>
<feature type="region of interest" description="Disordered" evidence="3">
    <location>
        <begin position="27"/>
        <end position="57"/>
    </location>
</feature>
<dbReference type="InterPro" id="IPR051398">
    <property type="entry name" value="Polysacch_Deacetylase"/>
</dbReference>
<dbReference type="SUPFAM" id="SSF88713">
    <property type="entry name" value="Glycoside hydrolase/deacetylase"/>
    <property type="match status" value="1"/>
</dbReference>
<name>A0ABW2Q0W4_9BACL</name>
<gene>
    <name evidence="5" type="ORF">ACFQRG_17015</name>
</gene>
<evidence type="ECO:0000313" key="6">
    <source>
        <dbReference type="Proteomes" id="UP001596505"/>
    </source>
</evidence>
<dbReference type="InterPro" id="IPR002509">
    <property type="entry name" value="NODB_dom"/>
</dbReference>
<dbReference type="PANTHER" id="PTHR34216">
    <property type="match status" value="1"/>
</dbReference>
<dbReference type="InterPro" id="IPR011330">
    <property type="entry name" value="Glyco_hydro/deAcase_b/a-brl"/>
</dbReference>
<keyword evidence="6" id="KW-1185">Reference proteome</keyword>
<organism evidence="5 6">
    <name type="scientific">Scopulibacillus cellulosilyticus</name>
    <dbReference type="NCBI Taxonomy" id="2665665"/>
    <lineage>
        <taxon>Bacteria</taxon>
        <taxon>Bacillati</taxon>
        <taxon>Bacillota</taxon>
        <taxon>Bacilli</taxon>
        <taxon>Bacillales</taxon>
        <taxon>Sporolactobacillaceae</taxon>
        <taxon>Scopulibacillus</taxon>
    </lineage>
</organism>
<reference evidence="6" key="1">
    <citation type="journal article" date="2019" name="Int. J. Syst. Evol. Microbiol.">
        <title>The Global Catalogue of Microorganisms (GCM) 10K type strain sequencing project: providing services to taxonomists for standard genome sequencing and annotation.</title>
        <authorList>
            <consortium name="The Broad Institute Genomics Platform"/>
            <consortium name="The Broad Institute Genome Sequencing Center for Infectious Disease"/>
            <person name="Wu L."/>
            <person name="Ma J."/>
        </authorList>
    </citation>
    <scope>NUCLEOTIDE SEQUENCE [LARGE SCALE GENOMIC DNA]</scope>
    <source>
        <strain evidence="6">CGMCC 1.16305</strain>
    </source>
</reference>
<dbReference type="RefSeq" id="WP_380968217.1">
    <property type="nucleotide sequence ID" value="NZ_JBHTCO010000035.1"/>
</dbReference>
<dbReference type="PANTHER" id="PTHR34216:SF3">
    <property type="entry name" value="POLY-BETA-1,6-N-ACETYL-D-GLUCOSAMINE N-DEACETYLASE"/>
    <property type="match status" value="1"/>
</dbReference>
<evidence type="ECO:0000256" key="2">
    <source>
        <dbReference type="ARBA" id="ARBA00022729"/>
    </source>
</evidence>
<protein>
    <submittedName>
        <fullName evidence="5">Polysaccharide deacetylase family protein</fullName>
        <ecNumber evidence="5">3.-.-.-</ecNumber>
    </submittedName>
</protein>
<dbReference type="Gene3D" id="3.20.20.370">
    <property type="entry name" value="Glycoside hydrolase/deacetylase"/>
    <property type="match status" value="1"/>
</dbReference>
<dbReference type="EC" id="3.-.-.-" evidence="5"/>
<comment type="caution">
    <text evidence="5">The sequence shown here is derived from an EMBL/GenBank/DDBJ whole genome shotgun (WGS) entry which is preliminary data.</text>
</comment>
<dbReference type="Proteomes" id="UP001596505">
    <property type="component" value="Unassembled WGS sequence"/>
</dbReference>
<dbReference type="GO" id="GO:0016787">
    <property type="term" value="F:hydrolase activity"/>
    <property type="evidence" value="ECO:0007669"/>
    <property type="project" value="UniProtKB-KW"/>
</dbReference>
<proteinExistence type="predicted"/>
<feature type="compositionally biased region" description="Basic and acidic residues" evidence="3">
    <location>
        <begin position="32"/>
        <end position="52"/>
    </location>
</feature>
<evidence type="ECO:0000259" key="4">
    <source>
        <dbReference type="PROSITE" id="PS51677"/>
    </source>
</evidence>
<evidence type="ECO:0000256" key="3">
    <source>
        <dbReference type="SAM" id="MobiDB-lite"/>
    </source>
</evidence>